<feature type="region of interest" description="Disordered" evidence="1">
    <location>
        <begin position="168"/>
        <end position="192"/>
    </location>
</feature>
<dbReference type="SUPFAM" id="SSF81301">
    <property type="entry name" value="Nucleotidyltransferase"/>
    <property type="match status" value="1"/>
</dbReference>
<accession>A0A1G5GP73</accession>
<dbReference type="EMBL" id="FMUN01000007">
    <property type="protein sequence ID" value="SCY53353.1"/>
    <property type="molecule type" value="Genomic_DNA"/>
</dbReference>
<dbReference type="AlphaFoldDB" id="A0A1G5GP73"/>
<dbReference type="InterPro" id="IPR043519">
    <property type="entry name" value="NT_sf"/>
</dbReference>
<evidence type="ECO:0000313" key="2">
    <source>
        <dbReference type="EMBL" id="SCY53353.1"/>
    </source>
</evidence>
<dbReference type="GO" id="GO:0016740">
    <property type="term" value="F:transferase activity"/>
    <property type="evidence" value="ECO:0007669"/>
    <property type="project" value="UniProtKB-KW"/>
</dbReference>
<protein>
    <submittedName>
        <fullName evidence="2">Nucleotidyl transferase AbiEii toxin, Type IV TA system</fullName>
    </submittedName>
</protein>
<dbReference type="OrthoDB" id="284878at2"/>
<dbReference type="Proteomes" id="UP000183104">
    <property type="component" value="Unassembled WGS sequence"/>
</dbReference>
<evidence type="ECO:0000313" key="3">
    <source>
        <dbReference type="Proteomes" id="UP000183104"/>
    </source>
</evidence>
<dbReference type="RefSeq" id="WP_054964829.1">
    <property type="nucleotide sequence ID" value="NZ_FMUN01000007.1"/>
</dbReference>
<reference evidence="3" key="1">
    <citation type="submission" date="2016-10" db="EMBL/GenBank/DDBJ databases">
        <authorList>
            <person name="Varghese N."/>
        </authorList>
    </citation>
    <scope>NUCLEOTIDE SEQUENCE [LARGE SCALE GENOMIC DNA]</scope>
    <source>
        <strain evidence="3">HL 19</strain>
    </source>
</reference>
<organism evidence="2 3">
    <name type="scientific">Thiohalorhabdus denitrificans</name>
    <dbReference type="NCBI Taxonomy" id="381306"/>
    <lineage>
        <taxon>Bacteria</taxon>
        <taxon>Pseudomonadati</taxon>
        <taxon>Pseudomonadota</taxon>
        <taxon>Gammaproteobacteria</taxon>
        <taxon>Thiohalorhabdales</taxon>
        <taxon>Thiohalorhabdaceae</taxon>
        <taxon>Thiohalorhabdus</taxon>
    </lineage>
</organism>
<keyword evidence="3" id="KW-1185">Reference proteome</keyword>
<name>A0A1G5GP73_9GAMM</name>
<keyword evidence="2" id="KW-0808">Transferase</keyword>
<proteinExistence type="predicted"/>
<dbReference type="Gene3D" id="3.30.460.40">
    <property type="match status" value="1"/>
</dbReference>
<evidence type="ECO:0000256" key="1">
    <source>
        <dbReference type="SAM" id="MobiDB-lite"/>
    </source>
</evidence>
<gene>
    <name evidence="2" type="ORF">SAMN05661077_2384</name>
</gene>
<sequence length="192" mass="21290">MTEQRKLAAVSGRCLQTAGYVLAPTNFTRVFDALNAAGVRYVVVGGLATVLHGLDRLTADIDLVVDLEPDNARRAVEALLASGFRAGAPVDPRDFADPARRREWIEREGLRVFSFWDASGNSPTVDLFAELPLPFEGLWERARDVELPDGRCHLASLEDLIALKEATGRDADREDARRLREIRKGMDHDPKP</sequence>
<dbReference type="Pfam" id="PF08843">
    <property type="entry name" value="AbiEii"/>
    <property type="match status" value="1"/>
</dbReference>
<dbReference type="InterPro" id="IPR014942">
    <property type="entry name" value="AbiEii"/>
</dbReference>